<dbReference type="InterPro" id="IPR050059">
    <property type="entry name" value="ATP_synthase_B_chain"/>
</dbReference>
<keyword evidence="13" id="KW-0934">Plastid</keyword>
<accession>A0A8F0F723</accession>
<keyword evidence="7 12" id="KW-1133">Transmembrane helix</keyword>
<dbReference type="GO" id="GO:0046961">
    <property type="term" value="F:proton-transporting ATPase activity, rotational mechanism"/>
    <property type="evidence" value="ECO:0007669"/>
    <property type="project" value="TreeGrafter"/>
</dbReference>
<organism evidence="13">
    <name type="scientific">Protohalopteris sp</name>
    <dbReference type="NCBI Taxonomy" id="2843287"/>
    <lineage>
        <taxon>Eukaryota</taxon>
        <taxon>Sar</taxon>
        <taxon>Stramenopiles</taxon>
        <taxon>Ochrophyta</taxon>
        <taxon>PX clade</taxon>
        <taxon>Phaeophyceae</taxon>
        <taxon>Sphacelariales</taxon>
        <taxon>Stypocaulaceae</taxon>
        <taxon>Protohalopteris</taxon>
    </lineage>
</organism>
<protein>
    <submittedName>
        <fullName evidence="13">CF0 subunit II</fullName>
    </submittedName>
</protein>
<name>A0A8F0F723_9PHAE</name>
<dbReference type="GO" id="GO:0015986">
    <property type="term" value="P:proton motive force-driven ATP synthesis"/>
    <property type="evidence" value="ECO:0007669"/>
    <property type="project" value="InterPro"/>
</dbReference>
<evidence type="ECO:0000256" key="7">
    <source>
        <dbReference type="ARBA" id="ARBA00022989"/>
    </source>
</evidence>
<keyword evidence="6 11" id="KW-0375">Hydrogen ion transport</keyword>
<evidence type="ECO:0000313" key="13">
    <source>
        <dbReference type="EMBL" id="QWK41787.1"/>
    </source>
</evidence>
<evidence type="ECO:0000256" key="9">
    <source>
        <dbReference type="ARBA" id="ARBA00023136"/>
    </source>
</evidence>
<dbReference type="PANTHER" id="PTHR33445">
    <property type="entry name" value="ATP SYNTHASE SUBUNIT B', CHLOROPLASTIC"/>
    <property type="match status" value="1"/>
</dbReference>
<keyword evidence="4 11" id="KW-0138">CF(0)</keyword>
<evidence type="ECO:0000256" key="8">
    <source>
        <dbReference type="ARBA" id="ARBA00023065"/>
    </source>
</evidence>
<dbReference type="EMBL" id="MZ156028">
    <property type="protein sequence ID" value="QWK41787.1"/>
    <property type="molecule type" value="Genomic_DNA"/>
</dbReference>
<evidence type="ECO:0000256" key="6">
    <source>
        <dbReference type="ARBA" id="ARBA00022781"/>
    </source>
</evidence>
<geneLocation type="plastid" evidence="13"/>
<dbReference type="Pfam" id="PF00430">
    <property type="entry name" value="ATP-synt_B"/>
    <property type="match status" value="1"/>
</dbReference>
<evidence type="ECO:0000256" key="3">
    <source>
        <dbReference type="ARBA" id="ARBA00022448"/>
    </source>
</evidence>
<comment type="function">
    <text evidence="10">F(1)F(0) ATP synthase produces ATP from ADP in the presence of a proton or sodium gradient. F-type ATPases consist of two structural domains, F(1) containing the extramembraneous catalytic core and F(0) containing the membrane proton channel, linked together by a central stalk and a peripheral stalk. During catalysis, ATP synthesis in the catalytic domain of F(1) is coupled via a rotary mechanism of the central stalk subunits to proton translocation.</text>
</comment>
<gene>
    <name evidence="13" type="primary">atpG</name>
</gene>
<evidence type="ECO:0000256" key="1">
    <source>
        <dbReference type="ARBA" id="ARBA00004167"/>
    </source>
</evidence>
<evidence type="ECO:0000256" key="2">
    <source>
        <dbReference type="ARBA" id="ARBA00005513"/>
    </source>
</evidence>
<dbReference type="CDD" id="cd06503">
    <property type="entry name" value="ATP-synt_Fo_b"/>
    <property type="match status" value="1"/>
</dbReference>
<dbReference type="PANTHER" id="PTHR33445:SF2">
    <property type="entry name" value="ATP SYNTHASE SUBUNIT B', CHLOROPLASTIC"/>
    <property type="match status" value="1"/>
</dbReference>
<keyword evidence="8 11" id="KW-0406">Ion transport</keyword>
<reference evidence="13" key="1">
    <citation type="journal article" date="2021" name="Genome Biol. Evol.">
        <title>Genomic rearrangements and sequence evolution across brown algal organelles.</title>
        <authorList>
            <person name="Starko S."/>
            <person name="Bringloe T.T."/>
            <person name="Gomez M.S."/>
            <person name="Darby H."/>
            <person name="Graham S.W."/>
            <person name="Martone P.T."/>
        </authorList>
    </citation>
    <scope>NUCLEOTIDE SEQUENCE</scope>
</reference>
<evidence type="ECO:0000256" key="5">
    <source>
        <dbReference type="ARBA" id="ARBA00022692"/>
    </source>
</evidence>
<evidence type="ECO:0000256" key="4">
    <source>
        <dbReference type="ARBA" id="ARBA00022547"/>
    </source>
</evidence>
<comment type="similarity">
    <text evidence="2 11">Belongs to the ATPase B chain family.</text>
</comment>
<evidence type="ECO:0000256" key="12">
    <source>
        <dbReference type="SAM" id="Phobius"/>
    </source>
</evidence>
<dbReference type="GO" id="GO:0045259">
    <property type="term" value="C:proton-transporting ATP synthase complex"/>
    <property type="evidence" value="ECO:0007669"/>
    <property type="project" value="UniProtKB-KW"/>
</dbReference>
<dbReference type="InterPro" id="IPR002146">
    <property type="entry name" value="ATP_synth_b/b'su_bac/chlpt"/>
</dbReference>
<keyword evidence="3 11" id="KW-0813">Transport</keyword>
<comment type="subcellular location">
    <subcellularLocation>
        <location evidence="1">Membrane</location>
        <topology evidence="1">Single-pass membrane protein</topology>
    </subcellularLocation>
</comment>
<feature type="transmembrane region" description="Helical" evidence="12">
    <location>
        <begin position="26"/>
        <end position="45"/>
    </location>
</feature>
<proteinExistence type="inferred from homology"/>
<keyword evidence="5 11" id="KW-0812">Transmembrane</keyword>
<evidence type="ECO:0000256" key="10">
    <source>
        <dbReference type="ARBA" id="ARBA00025198"/>
    </source>
</evidence>
<evidence type="ECO:0000256" key="11">
    <source>
        <dbReference type="RuleBase" id="RU003848"/>
    </source>
</evidence>
<keyword evidence="9 12" id="KW-0472">Membrane</keyword>
<dbReference type="AlphaFoldDB" id="A0A8F0F723"/>
<sequence>MILNFNSILLIGTEKPGGLFDFDGTLPIIALQFVILMFLLNFILYTPLLDYIDGRNIYVDECLKAASFLLKNSKALNAEYEKKTSQARKAAKLDLVIYQKLSKEILEEKVKTSQASIDKFLNEMTNNFEQNKESILTSFENEIESLSGQIMSKILL</sequence>